<organism evidence="1 2">
    <name type="scientific">Amborella trichopoda</name>
    <dbReference type="NCBI Taxonomy" id="13333"/>
    <lineage>
        <taxon>Eukaryota</taxon>
        <taxon>Viridiplantae</taxon>
        <taxon>Streptophyta</taxon>
        <taxon>Embryophyta</taxon>
        <taxon>Tracheophyta</taxon>
        <taxon>Spermatophyta</taxon>
        <taxon>Magnoliopsida</taxon>
        <taxon>Amborellales</taxon>
        <taxon>Amborellaceae</taxon>
        <taxon>Amborella</taxon>
    </lineage>
</organism>
<name>W1NP01_AMBTC</name>
<dbReference type="Proteomes" id="UP000017836">
    <property type="component" value="Unassembled WGS sequence"/>
</dbReference>
<reference evidence="2" key="1">
    <citation type="journal article" date="2013" name="Science">
        <title>The Amborella genome and the evolution of flowering plants.</title>
        <authorList>
            <consortium name="Amborella Genome Project"/>
        </authorList>
    </citation>
    <scope>NUCLEOTIDE SEQUENCE [LARGE SCALE GENOMIC DNA]</scope>
</reference>
<protein>
    <submittedName>
        <fullName evidence="1">Uncharacterized protein</fullName>
    </submittedName>
</protein>
<evidence type="ECO:0000313" key="2">
    <source>
        <dbReference type="Proteomes" id="UP000017836"/>
    </source>
</evidence>
<gene>
    <name evidence="1" type="ORF">AMTR_s00115p00122280</name>
</gene>
<keyword evidence="2" id="KW-1185">Reference proteome</keyword>
<feature type="non-terminal residue" evidence="1">
    <location>
        <position position="1"/>
    </location>
</feature>
<dbReference type="Gramene" id="ERM97881">
    <property type="protein sequence ID" value="ERM97881"/>
    <property type="gene ID" value="AMTR_s00115p00122280"/>
</dbReference>
<evidence type="ECO:0000313" key="1">
    <source>
        <dbReference type="EMBL" id="ERM97881.1"/>
    </source>
</evidence>
<accession>W1NP01</accession>
<sequence length="81" mass="9098">SKGLRYLRRFPKVAPKVVTATSKVVTRTEGADYQLPKADRKGLPFLADRRCWLPIRKPVEDGAHGMALETQSTYLPFELGP</sequence>
<dbReference type="AlphaFoldDB" id="W1NP01"/>
<dbReference type="EMBL" id="KI395748">
    <property type="protein sequence ID" value="ERM97881.1"/>
    <property type="molecule type" value="Genomic_DNA"/>
</dbReference>
<proteinExistence type="predicted"/>
<dbReference type="HOGENOM" id="CLU_2580799_0_0_1"/>